<protein>
    <recommendedName>
        <fullName evidence="1">SSAP RNA binding domain-containing protein</fullName>
    </recommendedName>
</protein>
<sequence>MSKEVFEREDNKLFNLLYQIDVKDVSEKRNKLTYLSWAWAWAEVSKRVSEIDYTIYRDTETKRPYVFDPAAGYMVFTTITIDGVTREMWLPVMDSSNKAMKNEPYKYNVKEYKDNKWTGNYTEKTCEAATMFYINKAIMRCLVKNLAMFGLGLYIFTGEDMPEDITMLEPASDRSKKLFLKALQVIADQYEKDIDWMVLQLADTAKIPADDSKWTKGDLGMLKRGVGWLKQQLEEHENAKQEK</sequence>
<dbReference type="Proteomes" id="UP000664357">
    <property type="component" value="Unassembled WGS sequence"/>
</dbReference>
<dbReference type="EMBL" id="JAFREL020000006">
    <property type="protein sequence ID" value="MEO1772955.1"/>
    <property type="molecule type" value="Genomic_DNA"/>
</dbReference>
<accession>A0ABV0EYI9</accession>
<evidence type="ECO:0000313" key="3">
    <source>
        <dbReference type="Proteomes" id="UP000664357"/>
    </source>
</evidence>
<proteinExistence type="predicted"/>
<feature type="domain" description="SSAP RNA binding" evidence="1">
    <location>
        <begin position="12"/>
        <end position="171"/>
    </location>
</feature>
<dbReference type="InterPro" id="IPR009425">
    <property type="entry name" value="DSRM_SSAP"/>
</dbReference>
<name>A0ABV0EYI9_9ENTE</name>
<evidence type="ECO:0000259" key="1">
    <source>
        <dbReference type="Pfam" id="PF06378"/>
    </source>
</evidence>
<comment type="caution">
    <text evidence="2">The sequence shown here is derived from an EMBL/GenBank/DDBJ whole genome shotgun (WGS) entry which is preliminary data.</text>
</comment>
<dbReference type="RefSeq" id="WP_207704417.1">
    <property type="nucleotide sequence ID" value="NZ_JAFREL020000006.1"/>
</dbReference>
<reference evidence="2 3" key="2">
    <citation type="submission" date="2024-02" db="EMBL/GenBank/DDBJ databases">
        <title>The Genome Sequence of Enterococcus sp. DIV0159.</title>
        <authorList>
            <person name="Earl A."/>
            <person name="Manson A."/>
            <person name="Gilmore M."/>
            <person name="Sanders J."/>
            <person name="Shea T."/>
            <person name="Howe W."/>
            <person name="Livny J."/>
            <person name="Cuomo C."/>
            <person name="Neafsey D."/>
            <person name="Birren B."/>
        </authorList>
    </citation>
    <scope>NUCLEOTIDE SEQUENCE [LARGE SCALE GENOMIC DNA]</scope>
    <source>
        <strain evidence="2 3">665A</strain>
    </source>
</reference>
<evidence type="ECO:0000313" key="2">
    <source>
        <dbReference type="EMBL" id="MEO1772955.1"/>
    </source>
</evidence>
<dbReference type="Pfam" id="PF06378">
    <property type="entry name" value="SSAP_Sak"/>
    <property type="match status" value="1"/>
</dbReference>
<keyword evidence="3" id="KW-1185">Reference proteome</keyword>
<organism evidence="2 3">
    <name type="scientific">Candidatus Enterococcus ferrettii</name>
    <dbReference type="NCBI Taxonomy" id="2815324"/>
    <lineage>
        <taxon>Bacteria</taxon>
        <taxon>Bacillati</taxon>
        <taxon>Bacillota</taxon>
        <taxon>Bacilli</taxon>
        <taxon>Lactobacillales</taxon>
        <taxon>Enterococcaceae</taxon>
        <taxon>Enterococcus</taxon>
    </lineage>
</organism>
<gene>
    <name evidence="2" type="ORF">JZO67_004938</name>
</gene>
<reference evidence="2 3" key="1">
    <citation type="submission" date="2021-03" db="EMBL/GenBank/DDBJ databases">
        <authorList>
            <person name="Gilmore M.S."/>
            <person name="Schwartzman J."/>
            <person name="Van Tyne D."/>
            <person name="Martin M."/>
            <person name="Earl A.M."/>
            <person name="Manson A.L."/>
            <person name="Straub T."/>
            <person name="Salamzade R."/>
            <person name="Saavedra J."/>
            <person name="Lebreton F."/>
            <person name="Prichula J."/>
            <person name="Schaufler K."/>
            <person name="Gaca A."/>
            <person name="Sgardioli B."/>
            <person name="Wagenaar J."/>
            <person name="Strong T."/>
        </authorList>
    </citation>
    <scope>NUCLEOTIDE SEQUENCE [LARGE SCALE GENOMIC DNA]</scope>
    <source>
        <strain evidence="2 3">665A</strain>
    </source>
</reference>